<dbReference type="EMBL" id="NFZT01000001">
    <property type="protein sequence ID" value="OWV32022.1"/>
    <property type="molecule type" value="Genomic_DNA"/>
</dbReference>
<dbReference type="RefSeq" id="WP_088710820.1">
    <property type="nucleotide sequence ID" value="NZ_NFZT01000001.1"/>
</dbReference>
<dbReference type="SUPFAM" id="SSF53187">
    <property type="entry name" value="Zn-dependent exopeptidases"/>
    <property type="match status" value="1"/>
</dbReference>
<organism evidence="4 5">
    <name type="scientific">Pacificimonas flava</name>
    <dbReference type="NCBI Taxonomy" id="1234595"/>
    <lineage>
        <taxon>Bacteria</taxon>
        <taxon>Pseudomonadati</taxon>
        <taxon>Pseudomonadota</taxon>
        <taxon>Alphaproteobacteria</taxon>
        <taxon>Sphingomonadales</taxon>
        <taxon>Sphingosinicellaceae</taxon>
        <taxon>Pacificimonas</taxon>
    </lineage>
</organism>
<comment type="caution">
    <text evidence="2">Lacks conserved residue(s) required for the propagation of feature annotation.</text>
</comment>
<dbReference type="STRING" id="1234595.C725_1573"/>
<feature type="domain" description="Peptidase M14" evidence="3">
    <location>
        <begin position="114"/>
        <end position="380"/>
    </location>
</feature>
<dbReference type="InterPro" id="IPR000834">
    <property type="entry name" value="Peptidase_M14"/>
</dbReference>
<name>A0A219B0Z7_9SPHN</name>
<keyword evidence="5" id="KW-1185">Reference proteome</keyword>
<comment type="cofactor">
    <cofactor evidence="1">
        <name>Zn(2+)</name>
        <dbReference type="ChEBI" id="CHEBI:29105"/>
    </cofactor>
</comment>
<dbReference type="GO" id="GO:0004181">
    <property type="term" value="F:metallocarboxypeptidase activity"/>
    <property type="evidence" value="ECO:0007669"/>
    <property type="project" value="InterPro"/>
</dbReference>
<dbReference type="Gene3D" id="2.60.40.3120">
    <property type="match status" value="1"/>
</dbReference>
<accession>A0A219B0Z7</accession>
<dbReference type="InterPro" id="IPR040626">
    <property type="entry name" value="Pepdidase_M14_N"/>
</dbReference>
<dbReference type="Pfam" id="PF00246">
    <property type="entry name" value="Peptidase_M14"/>
    <property type="match status" value="1"/>
</dbReference>
<reference evidence="5" key="1">
    <citation type="submission" date="2017-05" db="EMBL/GenBank/DDBJ databases">
        <authorList>
            <person name="Lin X."/>
        </authorList>
    </citation>
    <scope>NUCLEOTIDE SEQUENCE [LARGE SCALE GENOMIC DNA]</scope>
    <source>
        <strain evidence="5">JLT2012</strain>
    </source>
</reference>
<dbReference type="InterPro" id="IPR050821">
    <property type="entry name" value="Cytosolic_carboxypeptidase"/>
</dbReference>
<dbReference type="Gene3D" id="3.40.630.10">
    <property type="entry name" value="Zn peptidases"/>
    <property type="match status" value="1"/>
</dbReference>
<sequence length="380" mass="42553">MTLSVSSAFDAGNIKVERLDGPDDIELSIPKDHQSEFAQWFYFRLTGAADTPCTIRITGLKDSAYPAGWPGYRAVVSEDRIDWVRTDTDYDKDRGVLTISVTPRSNGIWIAYFAPYSMERHHNLIAETAEAAGVTVETLGQTLDGQDMDLVTMGTGPLKLWIIARQHPGESMGEWWMEGALAALTDEADPVSRKLRERATLYIVPNMNPDGSRRGHLRTNAEGVNLNREWHEPTMERSPEVKLVRDRMDHEGVDFCLDVHGDEAIANNFIAGAEGIPDWNERHQRLLDGWKAALLGRSPDFQVDQGYPVDTSGKANLAICTNQMAQRYGCLAMTLEMPFKDAAVMPDEERGWSPMRCMRLAEACLGATYDLLDELENKED</sequence>
<dbReference type="PROSITE" id="PS52035">
    <property type="entry name" value="PEPTIDASE_M14"/>
    <property type="match status" value="1"/>
</dbReference>
<dbReference type="Pfam" id="PF18027">
    <property type="entry name" value="Pepdidase_M14_N"/>
    <property type="match status" value="1"/>
</dbReference>
<dbReference type="GO" id="GO:0006508">
    <property type="term" value="P:proteolysis"/>
    <property type="evidence" value="ECO:0007669"/>
    <property type="project" value="InterPro"/>
</dbReference>
<dbReference type="PANTHER" id="PTHR12756">
    <property type="entry name" value="CYTOSOLIC CARBOXYPEPTIDASE"/>
    <property type="match status" value="1"/>
</dbReference>
<dbReference type="GO" id="GO:0008270">
    <property type="term" value="F:zinc ion binding"/>
    <property type="evidence" value="ECO:0007669"/>
    <property type="project" value="InterPro"/>
</dbReference>
<evidence type="ECO:0000256" key="1">
    <source>
        <dbReference type="ARBA" id="ARBA00001947"/>
    </source>
</evidence>
<evidence type="ECO:0000259" key="3">
    <source>
        <dbReference type="PROSITE" id="PS52035"/>
    </source>
</evidence>
<dbReference type="AlphaFoldDB" id="A0A219B0Z7"/>
<evidence type="ECO:0000313" key="5">
    <source>
        <dbReference type="Proteomes" id="UP000198462"/>
    </source>
</evidence>
<evidence type="ECO:0000256" key="2">
    <source>
        <dbReference type="PROSITE-ProRule" id="PRU01379"/>
    </source>
</evidence>
<gene>
    <name evidence="4" type="ORF">B5C34_00135</name>
</gene>
<dbReference type="CDD" id="cd06234">
    <property type="entry name" value="M14_PaCCP-like"/>
    <property type="match status" value="1"/>
</dbReference>
<dbReference type="OrthoDB" id="5490902at2"/>
<comment type="caution">
    <text evidence="4">The sequence shown here is derived from an EMBL/GenBank/DDBJ whole genome shotgun (WGS) entry which is preliminary data.</text>
</comment>
<dbReference type="Proteomes" id="UP000198462">
    <property type="component" value="Unassembled WGS sequence"/>
</dbReference>
<protein>
    <recommendedName>
        <fullName evidence="3">Peptidase M14 domain-containing protein</fullName>
    </recommendedName>
</protein>
<dbReference type="PANTHER" id="PTHR12756:SF11">
    <property type="entry name" value="CYTOSOLIC CARBOXYPEPTIDASE 1"/>
    <property type="match status" value="1"/>
</dbReference>
<comment type="similarity">
    <text evidence="2">Belongs to the peptidase M14 family.</text>
</comment>
<evidence type="ECO:0000313" key="4">
    <source>
        <dbReference type="EMBL" id="OWV32022.1"/>
    </source>
</evidence>
<proteinExistence type="inferred from homology"/>